<accession>A0A8S5MXN8</accession>
<dbReference type="Pfam" id="PF25614">
    <property type="entry name" value="PhiKZ_VTX"/>
    <property type="match status" value="1"/>
</dbReference>
<protein>
    <submittedName>
        <fullName evidence="1">Uncharacterized protein</fullName>
    </submittedName>
</protein>
<reference evidence="1" key="1">
    <citation type="journal article" date="2021" name="Proc. Natl. Acad. Sci. U.S.A.">
        <title>A Catalog of Tens of Thousands of Viruses from Human Metagenomes Reveals Hidden Associations with Chronic Diseases.</title>
        <authorList>
            <person name="Tisza M.J."/>
            <person name="Buck C.B."/>
        </authorList>
    </citation>
    <scope>NUCLEOTIDE SEQUENCE</scope>
    <source>
        <strain evidence="1">Ct3wi9</strain>
    </source>
</reference>
<sequence>MKSPYETMVLRRSNISKLEQKLKEMVITKQVKSIDQEGKYDFDTYRILGVAGDVELPYFYQPIIIELPEQKPTIIVDFRSYAGIKLENDIIHRNKTNESTNFIMVYAIAMGEWMKDADSLILTQDLPINTYGALVAETVARRLGLDPESTLRLMAAFQLFYATRTVKDIQNIKPEELASIATILSRKMKVDIGTHMQIVEMLDASDLKDIDSFMKKIRELAWSPRLSKLSVGDLTIMLAGGWISQGNPKETMAVAIEYPPTWLAINFTCAKNKFYQKLPLGQIMKRLDRNGALGTFVSSNTAKYFGPVYE</sequence>
<evidence type="ECO:0000313" key="1">
    <source>
        <dbReference type="EMBL" id="DAD86651.1"/>
    </source>
</evidence>
<organism evidence="1">
    <name type="scientific">Myoviridae sp. ct3wi9</name>
    <dbReference type="NCBI Taxonomy" id="2826610"/>
    <lineage>
        <taxon>Viruses</taxon>
        <taxon>Duplodnaviria</taxon>
        <taxon>Heunggongvirae</taxon>
        <taxon>Uroviricota</taxon>
        <taxon>Caudoviricetes</taxon>
    </lineage>
</organism>
<dbReference type="InterPro" id="IPR057921">
    <property type="entry name" value="PhiKZ_VTX"/>
</dbReference>
<proteinExistence type="predicted"/>
<name>A0A8S5MXN8_9CAUD</name>
<dbReference type="EMBL" id="BK015006">
    <property type="protein sequence ID" value="DAD86651.1"/>
    <property type="molecule type" value="Genomic_DNA"/>
</dbReference>